<sequence>MKTKNQFTVEKTTAAVVNLDLTILGGSRPRTN</sequence>
<comment type="caution">
    <text evidence="1">The sequence shown here is derived from an EMBL/GenBank/DDBJ whole genome shotgun (WGS) entry which is preliminary data.</text>
</comment>
<evidence type="ECO:0000313" key="2">
    <source>
        <dbReference type="Proteomes" id="UP001549363"/>
    </source>
</evidence>
<gene>
    <name evidence="1" type="ORF">ABIA69_001006</name>
</gene>
<dbReference type="Proteomes" id="UP001549363">
    <property type="component" value="Unassembled WGS sequence"/>
</dbReference>
<reference evidence="1 2" key="1">
    <citation type="submission" date="2024-06" db="EMBL/GenBank/DDBJ databases">
        <title>Sorghum-associated microbial communities from plants grown in Nebraska, USA.</title>
        <authorList>
            <person name="Schachtman D."/>
        </authorList>
    </citation>
    <scope>NUCLEOTIDE SEQUENCE [LARGE SCALE GENOMIC DNA]</scope>
    <source>
        <strain evidence="1 2">736</strain>
    </source>
</reference>
<accession>A0ABV2PGR5</accession>
<organism evidence="1 2">
    <name type="scientific">Lysinibacillus parviboronicapiens</name>
    <dbReference type="NCBI Taxonomy" id="436516"/>
    <lineage>
        <taxon>Bacteria</taxon>
        <taxon>Bacillati</taxon>
        <taxon>Bacillota</taxon>
        <taxon>Bacilli</taxon>
        <taxon>Bacillales</taxon>
        <taxon>Bacillaceae</taxon>
        <taxon>Lysinibacillus</taxon>
    </lineage>
</organism>
<protein>
    <submittedName>
        <fullName evidence="1">Uncharacterized protein</fullName>
    </submittedName>
</protein>
<evidence type="ECO:0000313" key="1">
    <source>
        <dbReference type="EMBL" id="MET4559863.1"/>
    </source>
</evidence>
<name>A0ABV2PGR5_9BACI</name>
<proteinExistence type="predicted"/>
<dbReference type="EMBL" id="JBEPSB010000003">
    <property type="protein sequence ID" value="MET4559863.1"/>
    <property type="molecule type" value="Genomic_DNA"/>
</dbReference>
<keyword evidence="2" id="KW-1185">Reference proteome</keyword>